<accession>A0ABM9B245</accession>
<evidence type="ECO:0000259" key="5">
    <source>
        <dbReference type="Pfam" id="PF00930"/>
    </source>
</evidence>
<dbReference type="SUPFAM" id="SSF82171">
    <property type="entry name" value="DPP6 N-terminal domain-like"/>
    <property type="match status" value="1"/>
</dbReference>
<evidence type="ECO:0000256" key="3">
    <source>
        <dbReference type="SAM" id="SignalP"/>
    </source>
</evidence>
<evidence type="ECO:0000259" key="4">
    <source>
        <dbReference type="Pfam" id="PF00326"/>
    </source>
</evidence>
<name>A0ABM9B245_9BACT</name>
<keyword evidence="3" id="KW-0732">Signal</keyword>
<dbReference type="Proteomes" id="UP000837803">
    <property type="component" value="Unassembled WGS sequence"/>
</dbReference>
<dbReference type="GO" id="GO:0008239">
    <property type="term" value="F:dipeptidyl-peptidase activity"/>
    <property type="evidence" value="ECO:0007669"/>
    <property type="project" value="UniProtKB-EC"/>
</dbReference>
<dbReference type="Gene3D" id="3.40.50.1820">
    <property type="entry name" value="alpha/beta hydrolase"/>
    <property type="match status" value="1"/>
</dbReference>
<keyword evidence="2 6" id="KW-0378">Hydrolase</keyword>
<dbReference type="PANTHER" id="PTHR11731:SF193">
    <property type="entry name" value="DIPEPTIDYL PEPTIDASE 9"/>
    <property type="match status" value="1"/>
</dbReference>
<dbReference type="GO" id="GO:0004177">
    <property type="term" value="F:aminopeptidase activity"/>
    <property type="evidence" value="ECO:0007669"/>
    <property type="project" value="UniProtKB-KW"/>
</dbReference>
<feature type="domain" description="Peptidase S9 prolyl oligopeptidase catalytic" evidence="4">
    <location>
        <begin position="519"/>
        <end position="715"/>
    </location>
</feature>
<dbReference type="PANTHER" id="PTHR11731">
    <property type="entry name" value="PROTEASE FAMILY S9B,C DIPEPTIDYL-PEPTIDASE IV-RELATED"/>
    <property type="match status" value="1"/>
</dbReference>
<feature type="signal peptide" evidence="3">
    <location>
        <begin position="1"/>
        <end position="17"/>
    </location>
</feature>
<gene>
    <name evidence="6" type="primary">dap4</name>
    <name evidence="6" type="ORF">LEM8419_02313</name>
</gene>
<feature type="domain" description="Dipeptidylpeptidase IV N-terminal" evidence="5">
    <location>
        <begin position="86"/>
        <end position="429"/>
    </location>
</feature>
<dbReference type="Pfam" id="PF00326">
    <property type="entry name" value="Peptidase_S9"/>
    <property type="match status" value="1"/>
</dbReference>
<dbReference type="EC" id="3.4.14.5" evidence="6"/>
<organism evidence="6 7">
    <name type="scientific">Neolewinella maritima</name>
    <dbReference type="NCBI Taxonomy" id="1383882"/>
    <lineage>
        <taxon>Bacteria</taxon>
        <taxon>Pseudomonadati</taxon>
        <taxon>Bacteroidota</taxon>
        <taxon>Saprospiria</taxon>
        <taxon>Saprospirales</taxon>
        <taxon>Lewinellaceae</taxon>
        <taxon>Neolewinella</taxon>
    </lineage>
</organism>
<sequence length="721" mass="81290">MRILLPLLLLLSIPLTAQQKAITLEDIWATYTFSPDGVSGFNFLQDGTSYAALENNQVVTYDITTGEQTGTILADFDGKIDDYAFSADEQKLLLSTGSEQLFRRSSQSFYSVYDTETGTLTPVYPDKKHRLATLDPTGERVAFVVDNNVYIKSLTDGTLTQVTEDGEANAFINGATDWVYEEEFGFSKALYWSPDGQRLAYLKFDERAVPEFTYTDFHNELYPDYVTFKYPKVGAENSTVSLHSYDLGSGETTDLLTVNESADQEWHYLPRVQWTQDANALTAQRMNRHQNKLELLLFDVEAGTQRTLLEEENQYYIDVHDNLTFLDEGFVWTSEQDGFNQLYMYDMQGGNPQRLTSQRFDVTDFYGVHDGQVFFQAAGRDPMEREVYVKSLRGRDLPRPVAAEPGYNSAEFSGTYDYFVLSHSTINSPETVTVMDAAGSQVRRIVDNAKLAQTVSDYGYQPAEFFTFTTEEGTELNGYMIKPAGMVTSEQHPLLMHVYGGPGSQQVLDNWRGQNMAWFQYLAQQGFVVAVVDNRGTGARGEEMKKQTYLTLGKQETEDQISAAKYLGGLDYIDADRIGIFGWSYGGFMALNAILHGNDVFAAAISVAPVTNWKWYDSIYTERYMRTYAENKAGYDENSPVNFADKLKGNLLLVHGMGDDNVHFQHTAEMANALIMNNKQFDTYFYPNRNHGIYGGPTRLHLYTKMTNFLLASIGPGAATK</sequence>
<evidence type="ECO:0000313" key="7">
    <source>
        <dbReference type="Proteomes" id="UP000837803"/>
    </source>
</evidence>
<dbReference type="SUPFAM" id="SSF53474">
    <property type="entry name" value="alpha/beta-Hydrolases"/>
    <property type="match status" value="1"/>
</dbReference>
<keyword evidence="7" id="KW-1185">Reference proteome</keyword>
<dbReference type="InterPro" id="IPR002471">
    <property type="entry name" value="Pept_S9_AS"/>
</dbReference>
<dbReference type="PROSITE" id="PS00708">
    <property type="entry name" value="PRO_ENDOPEP_SER"/>
    <property type="match status" value="1"/>
</dbReference>
<evidence type="ECO:0000256" key="1">
    <source>
        <dbReference type="ARBA" id="ARBA00022670"/>
    </source>
</evidence>
<dbReference type="EMBL" id="CAKLPZ010000002">
    <property type="protein sequence ID" value="CAH1001410.1"/>
    <property type="molecule type" value="Genomic_DNA"/>
</dbReference>
<evidence type="ECO:0000313" key="6">
    <source>
        <dbReference type="EMBL" id="CAH1001410.1"/>
    </source>
</evidence>
<reference evidence="6" key="1">
    <citation type="submission" date="2021-12" db="EMBL/GenBank/DDBJ databases">
        <authorList>
            <person name="Rodrigo-Torres L."/>
            <person name="Arahal R. D."/>
            <person name="Lucena T."/>
        </authorList>
    </citation>
    <scope>NUCLEOTIDE SEQUENCE</scope>
    <source>
        <strain evidence="6">CECT 8419</strain>
    </source>
</reference>
<dbReference type="InterPro" id="IPR050278">
    <property type="entry name" value="Serine_Prot_S9B/DPPIV"/>
</dbReference>
<dbReference type="InterPro" id="IPR001375">
    <property type="entry name" value="Peptidase_S9_cat"/>
</dbReference>
<keyword evidence="6" id="KW-0031">Aminopeptidase</keyword>
<dbReference type="RefSeq" id="WP_238751256.1">
    <property type="nucleotide sequence ID" value="NZ_CAKLPZ010000002.1"/>
</dbReference>
<comment type="caution">
    <text evidence="6">The sequence shown here is derived from an EMBL/GenBank/DDBJ whole genome shotgun (WGS) entry which is preliminary data.</text>
</comment>
<dbReference type="Pfam" id="PF00930">
    <property type="entry name" value="DPPIV_N"/>
    <property type="match status" value="1"/>
</dbReference>
<evidence type="ECO:0000256" key="2">
    <source>
        <dbReference type="ARBA" id="ARBA00022801"/>
    </source>
</evidence>
<proteinExistence type="predicted"/>
<protein>
    <submittedName>
        <fullName evidence="6">Dipeptidyl aminopeptidase 4</fullName>
        <ecNumber evidence="6">3.4.14.5</ecNumber>
    </submittedName>
</protein>
<feature type="chain" id="PRO_5046570843" evidence="3">
    <location>
        <begin position="18"/>
        <end position="721"/>
    </location>
</feature>
<dbReference type="InterPro" id="IPR029058">
    <property type="entry name" value="AB_hydrolase_fold"/>
</dbReference>
<keyword evidence="1" id="KW-0645">Protease</keyword>
<dbReference type="InterPro" id="IPR002469">
    <property type="entry name" value="Peptidase_S9B_N"/>
</dbReference>
<dbReference type="Gene3D" id="2.140.10.30">
    <property type="entry name" value="Dipeptidylpeptidase IV, N-terminal domain"/>
    <property type="match status" value="1"/>
</dbReference>